<dbReference type="AlphaFoldDB" id="A0A8T2Y787"/>
<feature type="non-terminal residue" evidence="2">
    <location>
        <position position="1"/>
    </location>
</feature>
<keyword evidence="3" id="KW-1185">Reference proteome</keyword>
<dbReference type="PANTHER" id="PTHR19241">
    <property type="entry name" value="ATP-BINDING CASSETTE TRANSPORTER"/>
    <property type="match status" value="1"/>
</dbReference>
<sequence length="73" mass="8037">MEVIRREKQAGILPDPDVDAYMKAISVEGLKSTLQTDYILKILGLDICSDIMVGDAMRRGISGGQKKRLTTGR</sequence>
<protein>
    <submittedName>
        <fullName evidence="2">Uncharacterized protein</fullName>
    </submittedName>
</protein>
<dbReference type="Proteomes" id="UP000807159">
    <property type="component" value="Chromosome 8"/>
</dbReference>
<reference evidence="2" key="1">
    <citation type="journal article" date="2021" name="J. Hered.">
        <title>Genome Assembly of Salicaceae Populus deltoides (Eastern Cottonwood) I-69 Based on Nanopore Sequencing and Hi-C Technologies.</title>
        <authorList>
            <person name="Bai S."/>
            <person name="Wu H."/>
            <person name="Zhang J."/>
            <person name="Pan Z."/>
            <person name="Zhao W."/>
            <person name="Li Z."/>
            <person name="Tong C."/>
        </authorList>
    </citation>
    <scope>NUCLEOTIDE SEQUENCE</scope>
    <source>
        <tissue evidence="2">Leaf</tissue>
    </source>
</reference>
<gene>
    <name evidence="2" type="ORF">H0E87_016017</name>
</gene>
<organism evidence="2 3">
    <name type="scientific">Populus deltoides</name>
    <name type="common">Eastern poplar</name>
    <name type="synonym">Eastern cottonwood</name>
    <dbReference type="NCBI Taxonomy" id="3696"/>
    <lineage>
        <taxon>Eukaryota</taxon>
        <taxon>Viridiplantae</taxon>
        <taxon>Streptophyta</taxon>
        <taxon>Embryophyta</taxon>
        <taxon>Tracheophyta</taxon>
        <taxon>Spermatophyta</taxon>
        <taxon>Magnoliopsida</taxon>
        <taxon>eudicotyledons</taxon>
        <taxon>Gunneridae</taxon>
        <taxon>Pentapetalae</taxon>
        <taxon>rosids</taxon>
        <taxon>fabids</taxon>
        <taxon>Malpighiales</taxon>
        <taxon>Salicaceae</taxon>
        <taxon>Saliceae</taxon>
        <taxon>Populus</taxon>
    </lineage>
</organism>
<keyword evidence="1" id="KW-0813">Transport</keyword>
<proteinExistence type="predicted"/>
<name>A0A8T2Y787_POPDE</name>
<evidence type="ECO:0000313" key="3">
    <source>
        <dbReference type="Proteomes" id="UP000807159"/>
    </source>
</evidence>
<evidence type="ECO:0000313" key="2">
    <source>
        <dbReference type="EMBL" id="KAH8501028.1"/>
    </source>
</evidence>
<accession>A0A8T2Y787</accession>
<comment type="caution">
    <text evidence="2">The sequence shown here is derived from an EMBL/GenBank/DDBJ whole genome shotgun (WGS) entry which is preliminary data.</text>
</comment>
<evidence type="ECO:0000256" key="1">
    <source>
        <dbReference type="ARBA" id="ARBA00022448"/>
    </source>
</evidence>
<dbReference type="EMBL" id="JACEGQ020000008">
    <property type="protein sequence ID" value="KAH8501028.1"/>
    <property type="molecule type" value="Genomic_DNA"/>
</dbReference>